<protein>
    <submittedName>
        <fullName evidence="1">Uncharacterized protein</fullName>
    </submittedName>
</protein>
<reference evidence="1 2" key="1">
    <citation type="submission" date="2022-01" db="EMBL/GenBank/DDBJ databases">
        <title>Draft Genome Sequences of Seven Type Strains of the Genus Streptomyces.</title>
        <authorList>
            <person name="Aziz S."/>
            <person name="Coretto E."/>
            <person name="Chronakova A."/>
            <person name="Sproer C."/>
            <person name="Huber K."/>
            <person name="Nouioui I."/>
            <person name="Gross H."/>
        </authorList>
    </citation>
    <scope>NUCLEOTIDE SEQUENCE [LARGE SCALE GENOMIC DNA]</scope>
    <source>
        <strain evidence="1 2">DSM 41685</strain>
    </source>
</reference>
<dbReference type="Proteomes" id="UP001299012">
    <property type="component" value="Unassembled WGS sequence"/>
</dbReference>
<gene>
    <name evidence="1" type="ORF">L0F81_12280</name>
</gene>
<dbReference type="EMBL" id="JAKKZF010000036">
    <property type="protein sequence ID" value="MCG0064051.1"/>
    <property type="molecule type" value="Genomic_DNA"/>
</dbReference>
<sequence>MSSYSITIFLEPRTNVRGSSLANPVLYIEPDGWHGPGNIALQMPSKLSHDDRVKIAETFLKGVTDWRNAIVEEAARERTAADELAAAREEIARLKAERDGGDA</sequence>
<evidence type="ECO:0000313" key="2">
    <source>
        <dbReference type="Proteomes" id="UP001299012"/>
    </source>
</evidence>
<evidence type="ECO:0000313" key="1">
    <source>
        <dbReference type="EMBL" id="MCG0064051.1"/>
    </source>
</evidence>
<name>A0ABS9JEQ4_9ACTN</name>
<dbReference type="RefSeq" id="WP_086697733.1">
    <property type="nucleotide sequence ID" value="NZ_JAKKZF010000036.1"/>
</dbReference>
<keyword evidence="2" id="KW-1185">Reference proteome</keyword>
<organism evidence="1 2">
    <name type="scientific">Streptomyces tricolor</name>
    <dbReference type="NCBI Taxonomy" id="68277"/>
    <lineage>
        <taxon>Bacteria</taxon>
        <taxon>Bacillati</taxon>
        <taxon>Actinomycetota</taxon>
        <taxon>Actinomycetes</taxon>
        <taxon>Kitasatosporales</taxon>
        <taxon>Streptomycetaceae</taxon>
        <taxon>Streptomyces</taxon>
        <taxon>Streptomyces violaceoruber group</taxon>
    </lineage>
</organism>
<accession>A0ABS9JEQ4</accession>
<comment type="caution">
    <text evidence="1">The sequence shown here is derived from an EMBL/GenBank/DDBJ whole genome shotgun (WGS) entry which is preliminary data.</text>
</comment>
<proteinExistence type="predicted"/>